<feature type="region of interest" description="Disordered" evidence="1">
    <location>
        <begin position="1"/>
        <end position="71"/>
    </location>
</feature>
<evidence type="ECO:0000256" key="1">
    <source>
        <dbReference type="SAM" id="MobiDB-lite"/>
    </source>
</evidence>
<reference evidence="3" key="1">
    <citation type="submission" date="2017-05" db="EMBL/GenBank/DDBJ databases">
        <title>Complete and WGS of Bordetella genogroups.</title>
        <authorList>
            <person name="Spilker T."/>
            <person name="Lipuma J."/>
        </authorList>
    </citation>
    <scope>NUCLEOTIDE SEQUENCE [LARGE SCALE GENOMIC DNA]</scope>
    <source>
        <strain evidence="3">AU18089</strain>
    </source>
</reference>
<organism evidence="2 3">
    <name type="scientific">Bordetella genomosp. 7</name>
    <dbReference type="NCBI Taxonomy" id="1416805"/>
    <lineage>
        <taxon>Bacteria</taxon>
        <taxon>Pseudomonadati</taxon>
        <taxon>Pseudomonadota</taxon>
        <taxon>Betaproteobacteria</taxon>
        <taxon>Burkholderiales</taxon>
        <taxon>Alcaligenaceae</taxon>
        <taxon>Bordetella</taxon>
    </lineage>
</organism>
<proteinExistence type="predicted"/>
<dbReference type="EMBL" id="NEVK01000006">
    <property type="protein sequence ID" value="OZI17910.1"/>
    <property type="molecule type" value="Genomic_DNA"/>
</dbReference>
<evidence type="ECO:0000313" key="3">
    <source>
        <dbReference type="Proteomes" id="UP000216947"/>
    </source>
</evidence>
<dbReference type="AlphaFoldDB" id="A0A261QZX1"/>
<sequence>MAHREEVASSHNNIRGTIMTFPTRFAASATPNEPGQKQPPSKSEENQTQQQKEDAARKQAQDDPNKQRTPQ</sequence>
<comment type="caution">
    <text evidence="2">The sequence shown here is derived from an EMBL/GenBank/DDBJ whole genome shotgun (WGS) entry which is preliminary data.</text>
</comment>
<dbReference type="Proteomes" id="UP000216947">
    <property type="component" value="Unassembled WGS sequence"/>
</dbReference>
<gene>
    <name evidence="2" type="ORF">CAL19_12560</name>
</gene>
<feature type="compositionally biased region" description="Basic and acidic residues" evidence="1">
    <location>
        <begin position="51"/>
        <end position="71"/>
    </location>
</feature>
<name>A0A261QZX1_9BORD</name>
<protein>
    <submittedName>
        <fullName evidence="2">Uncharacterized protein</fullName>
    </submittedName>
</protein>
<feature type="compositionally biased region" description="Polar residues" evidence="1">
    <location>
        <begin position="29"/>
        <end position="50"/>
    </location>
</feature>
<accession>A0A261QZX1</accession>
<keyword evidence="3" id="KW-1185">Reference proteome</keyword>
<evidence type="ECO:0000313" key="2">
    <source>
        <dbReference type="EMBL" id="OZI17910.1"/>
    </source>
</evidence>